<keyword evidence="10" id="KW-1185">Reference proteome</keyword>
<feature type="domain" description="Myb-like" evidence="6">
    <location>
        <begin position="409"/>
        <end position="460"/>
    </location>
</feature>
<accession>A0A9W8E6B9</accession>
<evidence type="ECO:0000259" key="8">
    <source>
        <dbReference type="PROSITE" id="PS51294"/>
    </source>
</evidence>
<evidence type="ECO:0000256" key="5">
    <source>
        <dbReference type="SAM" id="MobiDB-lite"/>
    </source>
</evidence>
<feature type="domain" description="HTH myb-type" evidence="8">
    <location>
        <begin position="362"/>
        <end position="406"/>
    </location>
</feature>
<dbReference type="GO" id="GO:0001006">
    <property type="term" value="F:RNA polymerase III type 3 promoter sequence-specific DNA binding"/>
    <property type="evidence" value="ECO:0007669"/>
    <property type="project" value="TreeGrafter"/>
</dbReference>
<sequence length="759" mass="84923">MQMANAEDYCLPGVACTSSPGDMDVAAVVRQALQANQSYQALVRQQLQHVRTAQLRNDFLQKRLLQLMRPNATGCSASARPISPVTQMPPNAPAAVEPVPTDSLASIKDLDIFKTLDSDLSNSIMAALSSAHDGTSLGQPTPSNGLDSTRHVGRNSNPLTPPLPSPLSRTTETKPTDSRSGPQTSSMEDRFDPYFVDINGEKPPENIDATLKARYSPIVDPAPRWTERERRALAKGVRAQNQRIIAKQLQNSEDPSHTLWDVEKIPPHLLEMNLDGLNWNEIARLHVKSRQPNECAIQWTTHDHPLINKSPWLPQETEKLQSLVSEQGPRNWPAIATSLETNRTAAQCFRKYQEILQAKTPKRKWTPEEDELLREAVQIYGEKNWQQIAYVMESRTGQQCLHRWTKSVNPVIRRGRWAPEEDEALLTAVDIYGEGNWRQVQHYVQSRTDVQCRERYCNVLHPRINQGPWTKEEDLQLLVLVQKHGIGKWSQIAIGMHKRTDNQCWRRWKMLVKHKIIDPTELSAQDRPVTDMKLNYPKGMVCDTSMPTAQSKESSVKRGELDRPVFWTGPTVGRYRRSYLRCMSNSTTSKGNTSNPSSTPETSKIVTPDVSDAPPVTGQPVPVASPSVNPQGFDAGMKLSTGHPTPEASPAELSPSIQATPDSPQLDAMSPHTTEAIVPALRALTPTPEQGQDQTNLSVDTPSSTPLVPPESPHRRSQRLARLREGKPTADGSNTQPKRRRTTSSSSEYSLRTTRRRKF</sequence>
<dbReference type="Gene3D" id="1.10.10.60">
    <property type="entry name" value="Homeodomain-like"/>
    <property type="match status" value="5"/>
</dbReference>
<dbReference type="InterPro" id="IPR001005">
    <property type="entry name" value="SANT/Myb"/>
</dbReference>
<dbReference type="GO" id="GO:0019185">
    <property type="term" value="C:snRNA-activating protein complex"/>
    <property type="evidence" value="ECO:0007669"/>
    <property type="project" value="TreeGrafter"/>
</dbReference>
<dbReference type="AlphaFoldDB" id="A0A9W8E6B9"/>
<evidence type="ECO:0000259" key="6">
    <source>
        <dbReference type="PROSITE" id="PS50090"/>
    </source>
</evidence>
<dbReference type="GO" id="GO:0042795">
    <property type="term" value="P:snRNA transcription by RNA polymerase II"/>
    <property type="evidence" value="ECO:0007669"/>
    <property type="project" value="TreeGrafter"/>
</dbReference>
<dbReference type="PROSITE" id="PS50090">
    <property type="entry name" value="MYB_LIKE"/>
    <property type="match status" value="4"/>
</dbReference>
<evidence type="ECO:0000256" key="2">
    <source>
        <dbReference type="ARBA" id="ARBA00023125"/>
    </source>
</evidence>
<comment type="caution">
    <text evidence="9">The sequence shown here is derived from an EMBL/GenBank/DDBJ whole genome shotgun (WGS) entry which is preliminary data.</text>
</comment>
<dbReference type="InterPro" id="IPR017930">
    <property type="entry name" value="Myb_dom"/>
</dbReference>
<feature type="region of interest" description="Disordered" evidence="5">
    <location>
        <begin position="132"/>
        <end position="190"/>
    </location>
</feature>
<organism evidence="9 10">
    <name type="scientific">Dispira parvispora</name>
    <dbReference type="NCBI Taxonomy" id="1520584"/>
    <lineage>
        <taxon>Eukaryota</taxon>
        <taxon>Fungi</taxon>
        <taxon>Fungi incertae sedis</taxon>
        <taxon>Zoopagomycota</taxon>
        <taxon>Kickxellomycotina</taxon>
        <taxon>Dimargaritomycetes</taxon>
        <taxon>Dimargaritales</taxon>
        <taxon>Dimargaritaceae</taxon>
        <taxon>Dispira</taxon>
    </lineage>
</organism>
<dbReference type="Pfam" id="PF13921">
    <property type="entry name" value="Myb_DNA-bind_6"/>
    <property type="match status" value="1"/>
</dbReference>
<dbReference type="CDD" id="cd00167">
    <property type="entry name" value="SANT"/>
    <property type="match status" value="4"/>
</dbReference>
<dbReference type="Proteomes" id="UP001150925">
    <property type="component" value="Unassembled WGS sequence"/>
</dbReference>
<dbReference type="OrthoDB" id="2143914at2759"/>
<feature type="domain" description="HTH myb-type" evidence="8">
    <location>
        <begin position="467"/>
        <end position="516"/>
    </location>
</feature>
<dbReference type="SMART" id="SM00717">
    <property type="entry name" value="SANT"/>
    <property type="match status" value="5"/>
</dbReference>
<proteinExistence type="predicted"/>
<feature type="domain" description="HTH myb-type" evidence="8">
    <location>
        <begin position="304"/>
        <end position="360"/>
    </location>
</feature>
<evidence type="ECO:0000256" key="4">
    <source>
        <dbReference type="ARBA" id="ARBA00023242"/>
    </source>
</evidence>
<evidence type="ECO:0000256" key="3">
    <source>
        <dbReference type="ARBA" id="ARBA00023163"/>
    </source>
</evidence>
<keyword evidence="2" id="KW-0238">DNA-binding</keyword>
<evidence type="ECO:0000256" key="1">
    <source>
        <dbReference type="ARBA" id="ARBA00023015"/>
    </source>
</evidence>
<evidence type="ECO:0000313" key="9">
    <source>
        <dbReference type="EMBL" id="KAJ1970095.1"/>
    </source>
</evidence>
<dbReference type="GO" id="GO:0042796">
    <property type="term" value="P:snRNA transcription by RNA polymerase III"/>
    <property type="evidence" value="ECO:0007669"/>
    <property type="project" value="TreeGrafter"/>
</dbReference>
<keyword evidence="4" id="KW-0539">Nucleus</keyword>
<reference evidence="9" key="1">
    <citation type="submission" date="2022-07" db="EMBL/GenBank/DDBJ databases">
        <title>Phylogenomic reconstructions and comparative analyses of Kickxellomycotina fungi.</title>
        <authorList>
            <person name="Reynolds N.K."/>
            <person name="Stajich J.E."/>
            <person name="Barry K."/>
            <person name="Grigoriev I.V."/>
            <person name="Crous P."/>
            <person name="Smith M.E."/>
        </authorList>
    </citation>
    <scope>NUCLEOTIDE SEQUENCE</scope>
    <source>
        <strain evidence="9">RSA 1196</strain>
    </source>
</reference>
<feature type="domain" description="HTH myb-type" evidence="8">
    <location>
        <begin position="409"/>
        <end position="464"/>
    </location>
</feature>
<evidence type="ECO:0000313" key="10">
    <source>
        <dbReference type="Proteomes" id="UP001150925"/>
    </source>
</evidence>
<feature type="domain" description="Myb-like" evidence="6">
    <location>
        <begin position="357"/>
        <end position="408"/>
    </location>
</feature>
<dbReference type="PANTHER" id="PTHR46621:SF1">
    <property type="entry name" value="SNRNA-ACTIVATING PROTEIN COMPLEX SUBUNIT 4"/>
    <property type="match status" value="1"/>
</dbReference>
<feature type="compositionally biased region" description="Polar residues" evidence="5">
    <location>
        <begin position="132"/>
        <end position="147"/>
    </location>
</feature>
<dbReference type="SUPFAM" id="SSF46689">
    <property type="entry name" value="Homeodomain-like"/>
    <property type="match status" value="4"/>
</dbReference>
<dbReference type="InterPro" id="IPR051575">
    <property type="entry name" value="Myb-like_DNA-bd"/>
</dbReference>
<feature type="domain" description="Myb-like" evidence="6">
    <location>
        <begin position="461"/>
        <end position="512"/>
    </location>
</feature>
<feature type="compositionally biased region" description="Polar residues" evidence="5">
    <location>
        <begin position="687"/>
        <end position="706"/>
    </location>
</feature>
<protein>
    <submittedName>
        <fullName evidence="9">Uncharacterized protein</fullName>
    </submittedName>
</protein>
<dbReference type="Pfam" id="PF00249">
    <property type="entry name" value="Myb_DNA-binding"/>
    <property type="match status" value="2"/>
</dbReference>
<feature type="compositionally biased region" description="Low complexity" evidence="5">
    <location>
        <begin position="584"/>
        <end position="603"/>
    </location>
</feature>
<feature type="compositionally biased region" description="Low complexity" evidence="5">
    <location>
        <begin position="743"/>
        <end position="752"/>
    </location>
</feature>
<dbReference type="InterPro" id="IPR017884">
    <property type="entry name" value="SANT_dom"/>
</dbReference>
<dbReference type="PROSITE" id="PS51294">
    <property type="entry name" value="HTH_MYB"/>
    <property type="match status" value="4"/>
</dbReference>
<feature type="region of interest" description="Disordered" evidence="5">
    <location>
        <begin position="584"/>
        <end position="669"/>
    </location>
</feature>
<dbReference type="EMBL" id="JANBPY010000006">
    <property type="protein sequence ID" value="KAJ1970095.1"/>
    <property type="molecule type" value="Genomic_DNA"/>
</dbReference>
<keyword evidence="3" id="KW-0804">Transcription</keyword>
<feature type="domain" description="SANT" evidence="7">
    <location>
        <begin position="360"/>
        <end position="409"/>
    </location>
</feature>
<keyword evidence="1" id="KW-0805">Transcription regulation</keyword>
<name>A0A9W8E6B9_9FUNG</name>
<dbReference type="InterPro" id="IPR009057">
    <property type="entry name" value="Homeodomain-like_sf"/>
</dbReference>
<dbReference type="PANTHER" id="PTHR46621">
    <property type="entry name" value="SNRNA-ACTIVATING PROTEIN COMPLEX SUBUNIT 4"/>
    <property type="match status" value="1"/>
</dbReference>
<dbReference type="GO" id="GO:0000978">
    <property type="term" value="F:RNA polymerase II cis-regulatory region sequence-specific DNA binding"/>
    <property type="evidence" value="ECO:0007669"/>
    <property type="project" value="TreeGrafter"/>
</dbReference>
<gene>
    <name evidence="9" type="ORF">IWQ62_000201</name>
</gene>
<feature type="domain" description="Myb-like" evidence="6">
    <location>
        <begin position="304"/>
        <end position="356"/>
    </location>
</feature>
<dbReference type="PROSITE" id="PS51293">
    <property type="entry name" value="SANT"/>
    <property type="match status" value="1"/>
</dbReference>
<feature type="region of interest" description="Disordered" evidence="5">
    <location>
        <begin position="686"/>
        <end position="759"/>
    </location>
</feature>
<evidence type="ECO:0000259" key="7">
    <source>
        <dbReference type="PROSITE" id="PS51293"/>
    </source>
</evidence>